<reference evidence="6 7" key="1">
    <citation type="submission" date="2016-06" db="EMBL/GenBank/DDBJ databases">
        <title>Domibacillus iocasae genome sequencing.</title>
        <authorList>
            <person name="Verma A."/>
            <person name="Pal Y."/>
            <person name="Ojha A.K."/>
            <person name="Krishnamurthi S."/>
        </authorList>
    </citation>
    <scope>NUCLEOTIDE SEQUENCE [LARGE SCALE GENOMIC DNA]</scope>
    <source>
        <strain evidence="6 7">DSM 29979</strain>
    </source>
</reference>
<dbReference type="PROSITE" id="PS50885">
    <property type="entry name" value="HAMP"/>
    <property type="match status" value="1"/>
</dbReference>
<evidence type="ECO:0000256" key="4">
    <source>
        <dbReference type="SAM" id="Phobius"/>
    </source>
</evidence>
<dbReference type="Proteomes" id="UP000095658">
    <property type="component" value="Unassembled WGS sequence"/>
</dbReference>
<feature type="transmembrane region" description="Helical" evidence="4">
    <location>
        <begin position="15"/>
        <end position="38"/>
    </location>
</feature>
<keyword evidence="7" id="KW-1185">Reference proteome</keyword>
<evidence type="ECO:0000256" key="1">
    <source>
        <dbReference type="ARBA" id="ARBA00004236"/>
    </source>
</evidence>
<dbReference type="Pfam" id="PF00672">
    <property type="entry name" value="HAMP"/>
    <property type="match status" value="1"/>
</dbReference>
<evidence type="ECO:0000256" key="2">
    <source>
        <dbReference type="ARBA" id="ARBA00022475"/>
    </source>
</evidence>
<dbReference type="GO" id="GO:0007165">
    <property type="term" value="P:signal transduction"/>
    <property type="evidence" value="ECO:0007669"/>
    <property type="project" value="InterPro"/>
</dbReference>
<evidence type="ECO:0000256" key="3">
    <source>
        <dbReference type="ARBA" id="ARBA00023136"/>
    </source>
</evidence>
<dbReference type="SMART" id="SM00304">
    <property type="entry name" value="HAMP"/>
    <property type="match status" value="1"/>
</dbReference>
<dbReference type="SUPFAM" id="SSF58104">
    <property type="entry name" value="Methyl-accepting chemotaxis protein (MCP) signaling domain"/>
    <property type="match status" value="1"/>
</dbReference>
<proteinExistence type="predicted"/>
<keyword evidence="2" id="KW-1003">Cell membrane</keyword>
<dbReference type="GO" id="GO:0005886">
    <property type="term" value="C:plasma membrane"/>
    <property type="evidence" value="ECO:0007669"/>
    <property type="project" value="UniProtKB-SubCell"/>
</dbReference>
<feature type="transmembrane region" description="Helical" evidence="4">
    <location>
        <begin position="50"/>
        <end position="74"/>
    </location>
</feature>
<dbReference type="STRING" id="1714016.BA724_06380"/>
<evidence type="ECO:0000313" key="6">
    <source>
        <dbReference type="EMBL" id="OES44889.1"/>
    </source>
</evidence>
<dbReference type="PANTHER" id="PTHR32089:SF112">
    <property type="entry name" value="LYSOZYME-LIKE PROTEIN-RELATED"/>
    <property type="match status" value="1"/>
</dbReference>
<comment type="caution">
    <text evidence="6">The sequence shown here is derived from an EMBL/GenBank/DDBJ whole genome shotgun (WGS) entry which is preliminary data.</text>
</comment>
<feature type="domain" description="HAMP" evidence="5">
    <location>
        <begin position="71"/>
        <end position="124"/>
    </location>
</feature>
<dbReference type="AlphaFoldDB" id="A0A1E7DPB6"/>
<dbReference type="InterPro" id="IPR003660">
    <property type="entry name" value="HAMP_dom"/>
</dbReference>
<comment type="subcellular location">
    <subcellularLocation>
        <location evidence="1">Cell membrane</location>
    </subcellularLocation>
</comment>
<keyword evidence="4" id="KW-1133">Transmembrane helix</keyword>
<evidence type="ECO:0000313" key="7">
    <source>
        <dbReference type="Proteomes" id="UP000095658"/>
    </source>
</evidence>
<keyword evidence="4" id="KW-0812">Transmembrane</keyword>
<protein>
    <recommendedName>
        <fullName evidence="5">HAMP domain-containing protein</fullName>
    </recommendedName>
</protein>
<dbReference type="EMBL" id="MAMP01000021">
    <property type="protein sequence ID" value="OES44889.1"/>
    <property type="molecule type" value="Genomic_DNA"/>
</dbReference>
<dbReference type="SUPFAM" id="SSF158472">
    <property type="entry name" value="HAMP domain-like"/>
    <property type="match status" value="1"/>
</dbReference>
<evidence type="ECO:0000259" key="5">
    <source>
        <dbReference type="PROSITE" id="PS50885"/>
    </source>
</evidence>
<gene>
    <name evidence="6" type="ORF">BA724_06380</name>
</gene>
<dbReference type="RefSeq" id="WP_069938512.1">
    <property type="nucleotide sequence ID" value="NZ_MAMP01000021.1"/>
</dbReference>
<dbReference type="CDD" id="cd06225">
    <property type="entry name" value="HAMP"/>
    <property type="match status" value="1"/>
</dbReference>
<name>A0A1E7DPB6_9BACI</name>
<accession>A0A1E7DPB6</accession>
<dbReference type="PANTHER" id="PTHR32089">
    <property type="entry name" value="METHYL-ACCEPTING CHEMOTAXIS PROTEIN MCPB"/>
    <property type="match status" value="1"/>
</dbReference>
<keyword evidence="3 4" id="KW-0472">Membrane</keyword>
<organism evidence="6 7">
    <name type="scientific">Domibacillus iocasae</name>
    <dbReference type="NCBI Taxonomy" id="1714016"/>
    <lineage>
        <taxon>Bacteria</taxon>
        <taxon>Bacillati</taxon>
        <taxon>Bacillota</taxon>
        <taxon>Bacilli</taxon>
        <taxon>Bacillales</taxon>
        <taxon>Bacillaceae</taxon>
        <taxon>Domibacillus</taxon>
    </lineage>
</organism>
<dbReference type="Gene3D" id="6.10.340.10">
    <property type="match status" value="1"/>
</dbReference>
<sequence>MSEKKTYAFGIRKKLVVFVTLLAIVTYTFSALFMYYLYPAYFSHINEMVFTIATLSLGIFWSGALAYFAASYFVNPIVRLESAARSAAAGRIEQEVELPKSDDEIRALGVAFNEMLANLRTMVQSIESNFSVTNESVRYIAEISGQAAKQADGMALTAEEISGGAESSAHACRQQQRRWRM</sequence>